<name>A0A835BG11_9POAL</name>
<evidence type="ECO:0000313" key="3">
    <source>
        <dbReference type="EMBL" id="KAF8696178.1"/>
    </source>
</evidence>
<sequence length="337" mass="38302">MYVEEDPEEAAAEKQKRRQQSRKPPRLRDTPEELAKMEFNQSMRRKLYEYDPKLGASCYTRAWCLDFTEVDIDEENALLREGHLLTDSLNTLSVKIMSSDVGYPISLYGTVLIRDCLDMKCNYIFRRDRDNCQHITSPDDSLTLTGPSRGVVFLGNTFYEVDLKIKEGKECEDKQLNKALIDVVGSRIRSVVQREIVDSWRSEVELIFALVKNALEGTVEIKIWSGPGTFYGKITACTTDVSSDMLLYDSDVQGAITVGDDRIIQLLHRVVSVSVDMMLVFDIWASSSHQNDSTTHRRLKFTPQMKGAEEDVINCGLYKLQVKVVWSVLCLGSPLCT</sequence>
<feature type="compositionally biased region" description="Acidic residues" evidence="1">
    <location>
        <begin position="1"/>
        <end position="10"/>
    </location>
</feature>
<accession>A0A835BG11</accession>
<feature type="compositionally biased region" description="Basic residues" evidence="1">
    <location>
        <begin position="15"/>
        <end position="25"/>
    </location>
</feature>
<evidence type="ECO:0000313" key="4">
    <source>
        <dbReference type="Proteomes" id="UP000636709"/>
    </source>
</evidence>
<evidence type="ECO:0000256" key="1">
    <source>
        <dbReference type="SAM" id="MobiDB-lite"/>
    </source>
</evidence>
<dbReference type="Proteomes" id="UP000636709">
    <property type="component" value="Unassembled WGS sequence"/>
</dbReference>
<dbReference type="Pfam" id="PF20241">
    <property type="entry name" value="DUF6598"/>
    <property type="match status" value="1"/>
</dbReference>
<keyword evidence="4" id="KW-1185">Reference proteome</keyword>
<feature type="domain" description="DUF6598" evidence="2">
    <location>
        <begin position="88"/>
        <end position="324"/>
    </location>
</feature>
<feature type="region of interest" description="Disordered" evidence="1">
    <location>
        <begin position="1"/>
        <end position="32"/>
    </location>
</feature>
<dbReference type="AlphaFoldDB" id="A0A835BG11"/>
<protein>
    <recommendedName>
        <fullName evidence="2">DUF6598 domain-containing protein</fullName>
    </recommendedName>
</protein>
<dbReference type="EMBL" id="JACEFO010001882">
    <property type="protein sequence ID" value="KAF8696178.1"/>
    <property type="molecule type" value="Genomic_DNA"/>
</dbReference>
<proteinExistence type="predicted"/>
<gene>
    <name evidence="3" type="ORF">HU200_037074</name>
</gene>
<dbReference type="OrthoDB" id="693375at2759"/>
<organism evidence="3 4">
    <name type="scientific">Digitaria exilis</name>
    <dbReference type="NCBI Taxonomy" id="1010633"/>
    <lineage>
        <taxon>Eukaryota</taxon>
        <taxon>Viridiplantae</taxon>
        <taxon>Streptophyta</taxon>
        <taxon>Embryophyta</taxon>
        <taxon>Tracheophyta</taxon>
        <taxon>Spermatophyta</taxon>
        <taxon>Magnoliopsida</taxon>
        <taxon>Liliopsida</taxon>
        <taxon>Poales</taxon>
        <taxon>Poaceae</taxon>
        <taxon>PACMAD clade</taxon>
        <taxon>Panicoideae</taxon>
        <taxon>Panicodae</taxon>
        <taxon>Paniceae</taxon>
        <taxon>Anthephorinae</taxon>
        <taxon>Digitaria</taxon>
    </lineage>
</organism>
<comment type="caution">
    <text evidence="3">The sequence shown here is derived from an EMBL/GenBank/DDBJ whole genome shotgun (WGS) entry which is preliminary data.</text>
</comment>
<dbReference type="PANTHER" id="PTHR33065:SF163">
    <property type="entry name" value="OS05G0112700 PROTEIN"/>
    <property type="match status" value="1"/>
</dbReference>
<evidence type="ECO:0000259" key="2">
    <source>
        <dbReference type="Pfam" id="PF20241"/>
    </source>
</evidence>
<dbReference type="PANTHER" id="PTHR33065">
    <property type="entry name" value="OS07G0486400 PROTEIN"/>
    <property type="match status" value="1"/>
</dbReference>
<dbReference type="InterPro" id="IPR046533">
    <property type="entry name" value="DUF6598"/>
</dbReference>
<reference evidence="3" key="1">
    <citation type="submission" date="2020-07" db="EMBL/GenBank/DDBJ databases">
        <title>Genome sequence and genetic diversity analysis of an under-domesticated orphan crop, white fonio (Digitaria exilis).</title>
        <authorList>
            <person name="Bennetzen J.L."/>
            <person name="Chen S."/>
            <person name="Ma X."/>
            <person name="Wang X."/>
            <person name="Yssel A.E.J."/>
            <person name="Chaluvadi S.R."/>
            <person name="Johnson M."/>
            <person name="Gangashetty P."/>
            <person name="Hamidou F."/>
            <person name="Sanogo M.D."/>
            <person name="Zwaenepoel A."/>
            <person name="Wallace J."/>
            <person name="Van De Peer Y."/>
            <person name="Van Deynze A."/>
        </authorList>
    </citation>
    <scope>NUCLEOTIDE SEQUENCE</scope>
    <source>
        <tissue evidence="3">Leaves</tissue>
    </source>
</reference>